<feature type="region of interest" description="Disordered" evidence="1">
    <location>
        <begin position="65"/>
        <end position="128"/>
    </location>
</feature>
<comment type="caution">
    <text evidence="2">The sequence shown here is derived from an EMBL/GenBank/DDBJ whole genome shotgun (WGS) entry which is preliminary data.</text>
</comment>
<accession>A0AAV3XYM9</accession>
<dbReference type="EMBL" id="BLXT01000223">
    <property type="protein sequence ID" value="GFN75112.1"/>
    <property type="molecule type" value="Genomic_DNA"/>
</dbReference>
<dbReference type="Proteomes" id="UP000735302">
    <property type="component" value="Unassembled WGS sequence"/>
</dbReference>
<reference evidence="2 3" key="1">
    <citation type="journal article" date="2021" name="Elife">
        <title>Chloroplast acquisition without the gene transfer in kleptoplastic sea slugs, Plakobranchus ocellatus.</title>
        <authorList>
            <person name="Maeda T."/>
            <person name="Takahashi S."/>
            <person name="Yoshida T."/>
            <person name="Shimamura S."/>
            <person name="Takaki Y."/>
            <person name="Nagai Y."/>
            <person name="Toyoda A."/>
            <person name="Suzuki Y."/>
            <person name="Arimoto A."/>
            <person name="Ishii H."/>
            <person name="Satoh N."/>
            <person name="Nishiyama T."/>
            <person name="Hasebe M."/>
            <person name="Maruyama T."/>
            <person name="Minagawa J."/>
            <person name="Obokata J."/>
            <person name="Shigenobu S."/>
        </authorList>
    </citation>
    <scope>NUCLEOTIDE SEQUENCE [LARGE SCALE GENOMIC DNA]</scope>
</reference>
<sequence length="128" mass="13806">MNAVYQRRIADIIAGASKKHALNVLALQDKGSSNGKPSKGEGQVAELLKSAKLTTGKELCPLVPYNLTSPHQGDLRLSGPPSGQGAGGGARTRHRRVPADLRADSLATVHRRPQRKRKRWRKDGGKRG</sequence>
<evidence type="ECO:0000313" key="3">
    <source>
        <dbReference type="Proteomes" id="UP000735302"/>
    </source>
</evidence>
<proteinExistence type="predicted"/>
<keyword evidence="3" id="KW-1185">Reference proteome</keyword>
<name>A0AAV3XYM9_9GAST</name>
<gene>
    <name evidence="2" type="ORF">PoB_000161800</name>
</gene>
<feature type="compositionally biased region" description="Basic residues" evidence="1">
    <location>
        <begin position="109"/>
        <end position="121"/>
    </location>
</feature>
<dbReference type="AlphaFoldDB" id="A0AAV3XYM9"/>
<evidence type="ECO:0000256" key="1">
    <source>
        <dbReference type="SAM" id="MobiDB-lite"/>
    </source>
</evidence>
<evidence type="ECO:0000313" key="2">
    <source>
        <dbReference type="EMBL" id="GFN75112.1"/>
    </source>
</evidence>
<organism evidence="2 3">
    <name type="scientific">Plakobranchus ocellatus</name>
    <dbReference type="NCBI Taxonomy" id="259542"/>
    <lineage>
        <taxon>Eukaryota</taxon>
        <taxon>Metazoa</taxon>
        <taxon>Spiralia</taxon>
        <taxon>Lophotrochozoa</taxon>
        <taxon>Mollusca</taxon>
        <taxon>Gastropoda</taxon>
        <taxon>Heterobranchia</taxon>
        <taxon>Euthyneura</taxon>
        <taxon>Panpulmonata</taxon>
        <taxon>Sacoglossa</taxon>
        <taxon>Placobranchoidea</taxon>
        <taxon>Plakobranchidae</taxon>
        <taxon>Plakobranchus</taxon>
    </lineage>
</organism>
<protein>
    <submittedName>
        <fullName evidence="2">Uncharacterized protein</fullName>
    </submittedName>
</protein>